<feature type="transmembrane region" description="Helical" evidence="1">
    <location>
        <begin position="63"/>
        <end position="85"/>
    </location>
</feature>
<accession>A0A4Y2SBH7</accession>
<organism evidence="2 3">
    <name type="scientific">Araneus ventricosus</name>
    <name type="common">Orbweaver spider</name>
    <name type="synonym">Epeira ventricosa</name>
    <dbReference type="NCBI Taxonomy" id="182803"/>
    <lineage>
        <taxon>Eukaryota</taxon>
        <taxon>Metazoa</taxon>
        <taxon>Ecdysozoa</taxon>
        <taxon>Arthropoda</taxon>
        <taxon>Chelicerata</taxon>
        <taxon>Arachnida</taxon>
        <taxon>Araneae</taxon>
        <taxon>Araneomorphae</taxon>
        <taxon>Entelegynae</taxon>
        <taxon>Araneoidea</taxon>
        <taxon>Araneidae</taxon>
        <taxon>Araneus</taxon>
    </lineage>
</organism>
<keyword evidence="1" id="KW-0812">Transmembrane</keyword>
<evidence type="ECO:0000313" key="2">
    <source>
        <dbReference type="EMBL" id="GBN85417.1"/>
    </source>
</evidence>
<dbReference type="OrthoDB" id="10037294at2759"/>
<dbReference type="AlphaFoldDB" id="A0A4Y2SBH7"/>
<reference evidence="2 3" key="1">
    <citation type="journal article" date="2019" name="Sci. Rep.">
        <title>Orb-weaving spider Araneus ventricosus genome elucidates the spidroin gene catalogue.</title>
        <authorList>
            <person name="Kono N."/>
            <person name="Nakamura H."/>
            <person name="Ohtoshi R."/>
            <person name="Moran D.A.P."/>
            <person name="Shinohara A."/>
            <person name="Yoshida Y."/>
            <person name="Fujiwara M."/>
            <person name="Mori M."/>
            <person name="Tomita M."/>
            <person name="Arakawa K."/>
        </authorList>
    </citation>
    <scope>NUCLEOTIDE SEQUENCE [LARGE SCALE GENOMIC DNA]</scope>
</reference>
<proteinExistence type="predicted"/>
<sequence length="112" mass="12474">MLQSVVDGLESTFVKILSSEEPVTTVKPTKHPKPVQRAVLDFKMSVTELYQASRTHSQEANSAILALVMGLTITVLLIVFLACRIKTIRKRMSRKGRGLAHDADYLVNGMYL</sequence>
<keyword evidence="3" id="KW-1185">Reference proteome</keyword>
<evidence type="ECO:0000313" key="3">
    <source>
        <dbReference type="Proteomes" id="UP000499080"/>
    </source>
</evidence>
<comment type="caution">
    <text evidence="2">The sequence shown here is derived from an EMBL/GenBank/DDBJ whole genome shotgun (WGS) entry which is preliminary data.</text>
</comment>
<name>A0A4Y2SBH7_ARAVE</name>
<dbReference type="PANTHER" id="PTHR46876:SF1">
    <property type="entry name" value="LOW-DENSITY LIPOPROTEIN RECEPTOR-RELATED PROTEIN 11"/>
    <property type="match status" value="1"/>
</dbReference>
<dbReference type="PANTHER" id="PTHR46876">
    <property type="entry name" value="LOW-DENSITY LIPOPROTEIN RECEPTOR-RELATED PROTEIN 11"/>
    <property type="match status" value="1"/>
</dbReference>
<dbReference type="EMBL" id="BGPR01020757">
    <property type="protein sequence ID" value="GBN85417.1"/>
    <property type="molecule type" value="Genomic_DNA"/>
</dbReference>
<keyword evidence="1" id="KW-0472">Membrane</keyword>
<gene>
    <name evidence="2" type="ORF">AVEN_205203_1</name>
</gene>
<dbReference type="Proteomes" id="UP000499080">
    <property type="component" value="Unassembled WGS sequence"/>
</dbReference>
<protein>
    <submittedName>
        <fullName evidence="2">Uncharacterized protein</fullName>
    </submittedName>
</protein>
<keyword evidence="1" id="KW-1133">Transmembrane helix</keyword>
<evidence type="ECO:0000256" key="1">
    <source>
        <dbReference type="SAM" id="Phobius"/>
    </source>
</evidence>